<dbReference type="Proteomes" id="UP000030377">
    <property type="component" value="Unassembled WGS sequence"/>
</dbReference>
<accession>A0A0A3XLI7</accession>
<name>A0A0A3XLI7_BRAJP</name>
<protein>
    <submittedName>
        <fullName evidence="1">Uncharacterized protein</fullName>
    </submittedName>
</protein>
<evidence type="ECO:0000313" key="2">
    <source>
        <dbReference type="Proteomes" id="UP000030377"/>
    </source>
</evidence>
<comment type="caution">
    <text evidence="1">The sequence shown here is derived from an EMBL/GenBank/DDBJ whole genome shotgun (WGS) entry which is preliminary data.</text>
</comment>
<reference evidence="1 2" key="1">
    <citation type="submission" date="2014-09" db="EMBL/GenBank/DDBJ databases">
        <title>Draft genome of Bradyrhizobium japonicum Is-34.</title>
        <authorList>
            <person name="Tsurumaru H."/>
            <person name="Yamakawa T."/>
            <person name="Hashimoto S."/>
            <person name="Okizaki K."/>
            <person name="Kanesaki Y."/>
            <person name="Yoshikawa H."/>
            <person name="Yajima S."/>
        </authorList>
    </citation>
    <scope>NUCLEOTIDE SEQUENCE [LARGE SCALE GENOMIC DNA]</scope>
    <source>
        <strain evidence="1 2">Is-34</strain>
    </source>
</reference>
<gene>
    <name evidence="1" type="ORF">MA20_34920</name>
</gene>
<dbReference type="EMBL" id="JRPN01000026">
    <property type="protein sequence ID" value="KGT75235.1"/>
    <property type="molecule type" value="Genomic_DNA"/>
</dbReference>
<proteinExistence type="predicted"/>
<dbReference type="AlphaFoldDB" id="A0A0A3XLI7"/>
<sequence>MADTFKVESCASAGSVPIYKSRDDGTLDQQIDGRRDLSIDAGGFSTDLGNGRLQSFFVLASGAPNWMLRIRKFGRAFDEGASVKVRSFEPFGERIEIRRDRTSGAPAERLGAFAKSSHPA</sequence>
<organism evidence="1 2">
    <name type="scientific">Bradyrhizobium japonicum</name>
    <dbReference type="NCBI Taxonomy" id="375"/>
    <lineage>
        <taxon>Bacteria</taxon>
        <taxon>Pseudomonadati</taxon>
        <taxon>Pseudomonadota</taxon>
        <taxon>Alphaproteobacteria</taxon>
        <taxon>Hyphomicrobiales</taxon>
        <taxon>Nitrobacteraceae</taxon>
        <taxon>Bradyrhizobium</taxon>
    </lineage>
</organism>
<evidence type="ECO:0000313" key="1">
    <source>
        <dbReference type="EMBL" id="KGT75235.1"/>
    </source>
</evidence>